<dbReference type="GO" id="GO:0016616">
    <property type="term" value="F:oxidoreductase activity, acting on the CH-OH group of donors, NAD or NADP as acceptor"/>
    <property type="evidence" value="ECO:0007669"/>
    <property type="project" value="TreeGrafter"/>
</dbReference>
<evidence type="ECO:0000259" key="3">
    <source>
        <dbReference type="Pfam" id="PF01370"/>
    </source>
</evidence>
<dbReference type="SUPFAM" id="SSF51735">
    <property type="entry name" value="NAD(P)-binding Rossmann-fold domains"/>
    <property type="match status" value="1"/>
</dbReference>
<keyword evidence="5" id="KW-1185">Reference proteome</keyword>
<evidence type="ECO:0000256" key="2">
    <source>
        <dbReference type="ARBA" id="ARBA00023445"/>
    </source>
</evidence>
<accession>A0A165SQF8</accession>
<dbReference type="AlphaFoldDB" id="A0A165SQF8"/>
<organism evidence="4 5">
    <name type="scientific">Neolentinus lepideus HHB14362 ss-1</name>
    <dbReference type="NCBI Taxonomy" id="1314782"/>
    <lineage>
        <taxon>Eukaryota</taxon>
        <taxon>Fungi</taxon>
        <taxon>Dikarya</taxon>
        <taxon>Basidiomycota</taxon>
        <taxon>Agaricomycotina</taxon>
        <taxon>Agaricomycetes</taxon>
        <taxon>Gloeophyllales</taxon>
        <taxon>Gloeophyllaceae</taxon>
        <taxon>Neolentinus</taxon>
    </lineage>
</organism>
<gene>
    <name evidence="4" type="ORF">NEOLEDRAFT_1241689</name>
</gene>
<dbReference type="STRING" id="1314782.A0A165SQF8"/>
<evidence type="ECO:0000313" key="4">
    <source>
        <dbReference type="EMBL" id="KZT25509.1"/>
    </source>
</evidence>
<dbReference type="PANTHER" id="PTHR10366">
    <property type="entry name" value="NAD DEPENDENT EPIMERASE/DEHYDRATASE"/>
    <property type="match status" value="1"/>
</dbReference>
<dbReference type="InParanoid" id="A0A165SQF8"/>
<proteinExistence type="inferred from homology"/>
<dbReference type="PANTHER" id="PTHR10366:SF564">
    <property type="entry name" value="STEROL-4-ALPHA-CARBOXYLATE 3-DEHYDROGENASE, DECARBOXYLATING"/>
    <property type="match status" value="1"/>
</dbReference>
<reference evidence="4 5" key="1">
    <citation type="journal article" date="2016" name="Mol. Biol. Evol.">
        <title>Comparative Genomics of Early-Diverging Mushroom-Forming Fungi Provides Insights into the Origins of Lignocellulose Decay Capabilities.</title>
        <authorList>
            <person name="Nagy L.G."/>
            <person name="Riley R."/>
            <person name="Tritt A."/>
            <person name="Adam C."/>
            <person name="Daum C."/>
            <person name="Floudas D."/>
            <person name="Sun H."/>
            <person name="Yadav J.S."/>
            <person name="Pangilinan J."/>
            <person name="Larsson K.H."/>
            <person name="Matsuura K."/>
            <person name="Barry K."/>
            <person name="Labutti K."/>
            <person name="Kuo R."/>
            <person name="Ohm R.A."/>
            <person name="Bhattacharya S.S."/>
            <person name="Shirouzu T."/>
            <person name="Yoshinaga Y."/>
            <person name="Martin F.M."/>
            <person name="Grigoriev I.V."/>
            <person name="Hibbett D.S."/>
        </authorList>
    </citation>
    <scope>NUCLEOTIDE SEQUENCE [LARGE SCALE GENOMIC DNA]</scope>
    <source>
        <strain evidence="4 5">HHB14362 ss-1</strain>
    </source>
</reference>
<dbReference type="Proteomes" id="UP000076761">
    <property type="component" value="Unassembled WGS sequence"/>
</dbReference>
<keyword evidence="1" id="KW-0560">Oxidoreductase</keyword>
<dbReference type="InterPro" id="IPR050425">
    <property type="entry name" value="NAD(P)_dehydrat-like"/>
</dbReference>
<dbReference type="EMBL" id="KV425571">
    <property type="protein sequence ID" value="KZT25509.1"/>
    <property type="molecule type" value="Genomic_DNA"/>
</dbReference>
<evidence type="ECO:0000256" key="1">
    <source>
        <dbReference type="ARBA" id="ARBA00023002"/>
    </source>
</evidence>
<name>A0A165SQF8_9AGAM</name>
<feature type="domain" description="NAD-dependent epimerase/dehydratase" evidence="3">
    <location>
        <begin position="10"/>
        <end position="119"/>
    </location>
</feature>
<dbReference type="OrthoDB" id="2735536at2759"/>
<dbReference type="InterPro" id="IPR001509">
    <property type="entry name" value="Epimerase_deHydtase"/>
</dbReference>
<dbReference type="Pfam" id="PF01370">
    <property type="entry name" value="Epimerase"/>
    <property type="match status" value="1"/>
</dbReference>
<dbReference type="InterPro" id="IPR036291">
    <property type="entry name" value="NAD(P)-bd_dom_sf"/>
</dbReference>
<protein>
    <submittedName>
        <fullName evidence="4">NAD(P)-binding protein</fullName>
    </submittedName>
</protein>
<sequence>MPAVIPPSKVLVTGANGYIAIWVVRRLLEKGYSVRGIVRSESKAEHLRQLFNEYGGKHEVVVVEDITKEGTFDEAVKDIDAIEHTASPFHLLADDPNEFIEPAVKGTLGVLQSALKYGRVSLGLWYLHGRFIVSGGTFKWQDFVDAAHKAGVYPESALPKGVPGSGYAPGVTHLIDYDASKAARVLGMDKYISKEQCVKDCLEDFKERGW</sequence>
<evidence type="ECO:0000313" key="5">
    <source>
        <dbReference type="Proteomes" id="UP000076761"/>
    </source>
</evidence>
<dbReference type="Gene3D" id="3.40.50.720">
    <property type="entry name" value="NAD(P)-binding Rossmann-like Domain"/>
    <property type="match status" value="2"/>
</dbReference>
<comment type="similarity">
    <text evidence="2">Belongs to the NAD(P)-dependent epimerase/dehydratase family. Dihydroflavonol-4-reductase subfamily.</text>
</comment>